<dbReference type="SFLD" id="SFLDF00009">
    <property type="entry name" value="o-succinylbenzoate_synthase"/>
    <property type="match status" value="1"/>
</dbReference>
<reference evidence="5 6" key="1">
    <citation type="submission" date="2021-12" db="EMBL/GenBank/DDBJ databases">
        <title>Genome sequencing of bacteria with rrn-lacking chromosome and rrn-plasmid.</title>
        <authorList>
            <person name="Anda M."/>
            <person name="Iwasaki W."/>
        </authorList>
    </citation>
    <scope>NUCLEOTIDE SEQUENCE [LARGE SCALE GENOMIC DNA]</scope>
    <source>
        <strain evidence="5 6">NBRC 15940</strain>
    </source>
</reference>
<dbReference type="InterPro" id="IPR029065">
    <property type="entry name" value="Enolase_C-like"/>
</dbReference>
<dbReference type="SFLD" id="SFLDS00001">
    <property type="entry name" value="Enolase"/>
    <property type="match status" value="1"/>
</dbReference>
<dbReference type="InterPro" id="IPR029017">
    <property type="entry name" value="Enolase-like_N"/>
</dbReference>
<dbReference type="EMBL" id="BQKE01000001">
    <property type="protein sequence ID" value="GJM61436.1"/>
    <property type="molecule type" value="Genomic_DNA"/>
</dbReference>
<evidence type="ECO:0000256" key="1">
    <source>
        <dbReference type="ARBA" id="ARBA00022723"/>
    </source>
</evidence>
<dbReference type="Pfam" id="PF13378">
    <property type="entry name" value="MR_MLE_C"/>
    <property type="match status" value="1"/>
</dbReference>
<dbReference type="SFLD" id="SFLDG00180">
    <property type="entry name" value="muconate_cycloisomerase"/>
    <property type="match status" value="1"/>
</dbReference>
<dbReference type="GO" id="GO:0009063">
    <property type="term" value="P:amino acid catabolic process"/>
    <property type="evidence" value="ECO:0007669"/>
    <property type="project" value="InterPro"/>
</dbReference>
<keyword evidence="3" id="KW-0456">Lyase</keyword>
<comment type="caution">
    <text evidence="5">The sequence shown here is derived from an EMBL/GenBank/DDBJ whole genome shotgun (WGS) entry which is preliminary data.</text>
</comment>
<dbReference type="InterPro" id="IPR041338">
    <property type="entry name" value="OSBS_N"/>
</dbReference>
<dbReference type="SUPFAM" id="SSF54826">
    <property type="entry name" value="Enolase N-terminal domain-like"/>
    <property type="match status" value="1"/>
</dbReference>
<feature type="domain" description="Mandelate racemase/muconate lactonizing enzyme C-terminal" evidence="4">
    <location>
        <begin position="147"/>
        <end position="245"/>
    </location>
</feature>
<dbReference type="InterPro" id="IPR036849">
    <property type="entry name" value="Enolase-like_C_sf"/>
</dbReference>
<dbReference type="CDD" id="cd03320">
    <property type="entry name" value="OSBS"/>
    <property type="match status" value="1"/>
</dbReference>
<dbReference type="RefSeq" id="WP_338236983.1">
    <property type="nucleotide sequence ID" value="NZ_BQKE01000001.1"/>
</dbReference>
<accession>A0AAN5ALH0</accession>
<dbReference type="PANTHER" id="PTHR48073">
    <property type="entry name" value="O-SUCCINYLBENZOATE SYNTHASE-RELATED"/>
    <property type="match status" value="1"/>
</dbReference>
<proteinExistence type="predicted"/>
<dbReference type="AlphaFoldDB" id="A0AAN5ALH0"/>
<dbReference type="InterPro" id="IPR013342">
    <property type="entry name" value="Mandelate_racemase_C"/>
</dbReference>
<keyword evidence="6" id="KW-1185">Reference proteome</keyword>
<dbReference type="GO" id="GO:0046872">
    <property type="term" value="F:metal ion binding"/>
    <property type="evidence" value="ECO:0007669"/>
    <property type="project" value="UniProtKB-KW"/>
</dbReference>
<dbReference type="GO" id="GO:0016829">
    <property type="term" value="F:lyase activity"/>
    <property type="evidence" value="ECO:0007669"/>
    <property type="project" value="UniProtKB-KW"/>
</dbReference>
<dbReference type="Gene3D" id="3.20.20.120">
    <property type="entry name" value="Enolase-like C-terminal domain"/>
    <property type="match status" value="1"/>
</dbReference>
<evidence type="ECO:0000256" key="2">
    <source>
        <dbReference type="ARBA" id="ARBA00022842"/>
    </source>
</evidence>
<dbReference type="PANTHER" id="PTHR48073:SF2">
    <property type="entry name" value="O-SUCCINYLBENZOATE SYNTHASE"/>
    <property type="match status" value="1"/>
</dbReference>
<dbReference type="InterPro" id="IPR018110">
    <property type="entry name" value="Mandel_Rmase/mucon_lact_enz_CS"/>
</dbReference>
<dbReference type="GO" id="GO:0016854">
    <property type="term" value="F:racemase and epimerase activity"/>
    <property type="evidence" value="ECO:0007669"/>
    <property type="project" value="UniProtKB-ARBA"/>
</dbReference>
<dbReference type="SUPFAM" id="SSF51604">
    <property type="entry name" value="Enolase C-terminal domain-like"/>
    <property type="match status" value="1"/>
</dbReference>
<evidence type="ECO:0000313" key="5">
    <source>
        <dbReference type="EMBL" id="GJM61436.1"/>
    </source>
</evidence>
<dbReference type="PROSITE" id="PS00909">
    <property type="entry name" value="MR_MLE_2"/>
    <property type="match status" value="1"/>
</dbReference>
<dbReference type="Proteomes" id="UP001310022">
    <property type="component" value="Unassembled WGS sequence"/>
</dbReference>
<keyword evidence="1" id="KW-0479">Metal-binding</keyword>
<evidence type="ECO:0000313" key="6">
    <source>
        <dbReference type="Proteomes" id="UP001310022"/>
    </source>
</evidence>
<gene>
    <name evidence="5" type="primary">menC</name>
    <name evidence="5" type="ORF">PEDI_19880</name>
</gene>
<organism evidence="5 6">
    <name type="scientific">Persicobacter diffluens</name>
    <dbReference type="NCBI Taxonomy" id="981"/>
    <lineage>
        <taxon>Bacteria</taxon>
        <taxon>Pseudomonadati</taxon>
        <taxon>Bacteroidota</taxon>
        <taxon>Cytophagia</taxon>
        <taxon>Cytophagales</taxon>
        <taxon>Persicobacteraceae</taxon>
        <taxon>Persicobacter</taxon>
    </lineage>
</organism>
<evidence type="ECO:0000259" key="4">
    <source>
        <dbReference type="SMART" id="SM00922"/>
    </source>
</evidence>
<keyword evidence="2" id="KW-0460">Magnesium</keyword>
<dbReference type="SMART" id="SM00922">
    <property type="entry name" value="MR_MLE"/>
    <property type="match status" value="1"/>
</dbReference>
<evidence type="ECO:0000256" key="3">
    <source>
        <dbReference type="ARBA" id="ARBA00023239"/>
    </source>
</evidence>
<sequence length="364" mass="41018">MSTALSHPVNFKVYPYQLAFKFDAGTSRGVLKTKDTWLIKLESGGKVAWGEAGPLKGLSIDDVPTFQEEIEKKLERWESLQEVPDRLDAISQWAKEQVPDHLPAFRFAMETAFRDLFQGGIRKIFDTPFFNGAESIPINGLVWMGEEDFMAGQMEEKLKAGFACIKMKIGAIDYDREMNLLHRLRKQFTANQLVLRVDANGAFAEDEAAEVLRDLKRLEIHSIEQPVKAGQWEAMARLCAQEITPIALDEELIGVMAASERELLMKTILPQFIILKPTLVGGIQDSLDWISLANKYSQGWWMTSALESNIGLNAITQLTSFLQVKMPQGLGTGQLYHNNFGSPLTIREGSIHYKNELPWEIGLE</sequence>
<dbReference type="Pfam" id="PF21508">
    <property type="entry name" value="MenC_N"/>
    <property type="match status" value="1"/>
</dbReference>
<name>A0AAN5ALH0_9BACT</name>
<protein>
    <submittedName>
        <fullName evidence="5">O-succinylbenzoate synthase</fullName>
    </submittedName>
</protein>
<dbReference type="Gene3D" id="3.30.390.10">
    <property type="entry name" value="Enolase-like, N-terminal domain"/>
    <property type="match status" value="1"/>
</dbReference>